<proteinExistence type="predicted"/>
<comment type="caution">
    <text evidence="1">The sequence shown here is derived from an EMBL/GenBank/DDBJ whole genome shotgun (WGS) entry which is preliminary data.</text>
</comment>
<name>A0A369J949_HYPMA</name>
<dbReference type="EMBL" id="LUEZ02000101">
    <property type="protein sequence ID" value="RDB18571.1"/>
    <property type="molecule type" value="Genomic_DNA"/>
</dbReference>
<reference evidence="1" key="1">
    <citation type="submission" date="2018-04" db="EMBL/GenBank/DDBJ databases">
        <title>Whole genome sequencing of Hypsizygus marmoreus.</title>
        <authorList>
            <person name="Choi I.-G."/>
            <person name="Min B."/>
            <person name="Kim J.-G."/>
            <person name="Kim S."/>
            <person name="Oh Y.-L."/>
            <person name="Kong W.-S."/>
            <person name="Park H."/>
            <person name="Jeong J."/>
            <person name="Song E.-S."/>
        </authorList>
    </citation>
    <scope>NUCLEOTIDE SEQUENCE [LARGE SCALE GENOMIC DNA]</scope>
    <source>
        <strain evidence="1">51987-8</strain>
    </source>
</reference>
<protein>
    <submittedName>
        <fullName evidence="1">Uncharacterized protein</fullName>
    </submittedName>
</protein>
<keyword evidence="2" id="KW-1185">Reference proteome</keyword>
<evidence type="ECO:0000313" key="1">
    <source>
        <dbReference type="EMBL" id="RDB18571.1"/>
    </source>
</evidence>
<gene>
    <name evidence="1" type="ORF">Hypma_000210</name>
</gene>
<dbReference type="InParanoid" id="A0A369J949"/>
<dbReference type="AlphaFoldDB" id="A0A369J949"/>
<evidence type="ECO:0000313" key="2">
    <source>
        <dbReference type="Proteomes" id="UP000076154"/>
    </source>
</evidence>
<accession>A0A369J949</accession>
<dbReference type="Proteomes" id="UP000076154">
    <property type="component" value="Unassembled WGS sequence"/>
</dbReference>
<sequence>MQFADGRSMDANEAQLSAAAGIKPPVTWVSIQGRLDSSASTNSNTSSIDRSKIIKPVLHPKTKAQPQVTGKPLPLSLLSRADAHACTIYTRST</sequence>
<organism evidence="1 2">
    <name type="scientific">Hypsizygus marmoreus</name>
    <name type="common">White beech mushroom</name>
    <name type="synonym">Agaricus marmoreus</name>
    <dbReference type="NCBI Taxonomy" id="39966"/>
    <lineage>
        <taxon>Eukaryota</taxon>
        <taxon>Fungi</taxon>
        <taxon>Dikarya</taxon>
        <taxon>Basidiomycota</taxon>
        <taxon>Agaricomycotina</taxon>
        <taxon>Agaricomycetes</taxon>
        <taxon>Agaricomycetidae</taxon>
        <taxon>Agaricales</taxon>
        <taxon>Tricholomatineae</taxon>
        <taxon>Lyophyllaceae</taxon>
        <taxon>Hypsizygus</taxon>
    </lineage>
</organism>